<dbReference type="EMBL" id="JACKWZ010000595">
    <property type="protein sequence ID" value="KAF9406423.1"/>
    <property type="molecule type" value="Genomic_DNA"/>
</dbReference>
<comment type="caution">
    <text evidence="1">The sequence shown here is derived from an EMBL/GenBank/DDBJ whole genome shotgun (WGS) entry which is preliminary data.</text>
</comment>
<sequence>MLIWSDRHVSEAVGAGRESAQTQRLDGQLQDASAGCRPPAINHNNTNNSRCMCDSSSHSEVLLQLQCKQCSECPVRCKELQVGARDGMRRDIDICVHKQCVVLYSGGCVTVAASMFSLSKQVIDGTRLAVPKCPPATMASSHSSDAPCLGEYCLLVRASRAECAVISGAGVRHTAYGASVVRRSRCAYAEKIPKGRDSGGARDRSRRYQNRGDYKLSRTWPLIKVASPPPHLPQTRRFLNTYFTTKRRKTDRFAVTSTLR</sequence>
<accession>A0A835G249</accession>
<organism evidence="1 2">
    <name type="scientific">Spodoptera exigua</name>
    <name type="common">Beet armyworm</name>
    <name type="synonym">Noctua fulgens</name>
    <dbReference type="NCBI Taxonomy" id="7107"/>
    <lineage>
        <taxon>Eukaryota</taxon>
        <taxon>Metazoa</taxon>
        <taxon>Ecdysozoa</taxon>
        <taxon>Arthropoda</taxon>
        <taxon>Hexapoda</taxon>
        <taxon>Insecta</taxon>
        <taxon>Pterygota</taxon>
        <taxon>Neoptera</taxon>
        <taxon>Endopterygota</taxon>
        <taxon>Lepidoptera</taxon>
        <taxon>Glossata</taxon>
        <taxon>Ditrysia</taxon>
        <taxon>Noctuoidea</taxon>
        <taxon>Noctuidae</taxon>
        <taxon>Amphipyrinae</taxon>
        <taxon>Spodoptera</taxon>
    </lineage>
</organism>
<keyword evidence="2" id="KW-1185">Reference proteome</keyword>
<dbReference type="Proteomes" id="UP000648187">
    <property type="component" value="Unassembled WGS sequence"/>
</dbReference>
<proteinExistence type="predicted"/>
<gene>
    <name evidence="1" type="ORF">HW555_013197</name>
</gene>
<reference evidence="1" key="1">
    <citation type="submission" date="2020-08" db="EMBL/GenBank/DDBJ databases">
        <title>Spodoptera exigua strain:BAW_Kor-Di-RS1 Genome sequencing and assembly.</title>
        <authorList>
            <person name="Kim J."/>
            <person name="Nam H.Y."/>
            <person name="Kwon M."/>
            <person name="Choi J.H."/>
            <person name="Cho S.R."/>
            <person name="Kim G.-H."/>
        </authorList>
    </citation>
    <scope>NUCLEOTIDE SEQUENCE</scope>
    <source>
        <strain evidence="1">BAW_Kor-Di-RS1</strain>
        <tissue evidence="1">Whole-body</tissue>
    </source>
</reference>
<protein>
    <submittedName>
        <fullName evidence="1">Uncharacterized protein</fullName>
    </submittedName>
</protein>
<dbReference type="AlphaFoldDB" id="A0A835G249"/>
<evidence type="ECO:0000313" key="2">
    <source>
        <dbReference type="Proteomes" id="UP000648187"/>
    </source>
</evidence>
<name>A0A835G249_SPOEX</name>
<evidence type="ECO:0000313" key="1">
    <source>
        <dbReference type="EMBL" id="KAF9406423.1"/>
    </source>
</evidence>